<gene>
    <name evidence="2" type="ORF">ACFPOF_28340</name>
</gene>
<protein>
    <submittedName>
        <fullName evidence="2">Uncharacterized protein</fullName>
    </submittedName>
</protein>
<proteinExistence type="predicted"/>
<feature type="transmembrane region" description="Helical" evidence="1">
    <location>
        <begin position="47"/>
        <end position="66"/>
    </location>
</feature>
<reference evidence="3" key="1">
    <citation type="journal article" date="2019" name="Int. J. Syst. Evol. Microbiol.">
        <title>The Global Catalogue of Microorganisms (GCM) 10K type strain sequencing project: providing services to taxonomists for standard genome sequencing and annotation.</title>
        <authorList>
            <consortium name="The Broad Institute Genomics Platform"/>
            <consortium name="The Broad Institute Genome Sequencing Center for Infectious Disease"/>
            <person name="Wu L."/>
            <person name="Ma J."/>
        </authorList>
    </citation>
    <scope>NUCLEOTIDE SEQUENCE [LARGE SCALE GENOMIC DNA]</scope>
    <source>
        <strain evidence="3">CGMCC 1.18575</strain>
    </source>
</reference>
<name>A0ABW0I1V4_9BACL</name>
<evidence type="ECO:0000256" key="1">
    <source>
        <dbReference type="SAM" id="Phobius"/>
    </source>
</evidence>
<feature type="transmembrane region" description="Helical" evidence="1">
    <location>
        <begin position="12"/>
        <end position="35"/>
    </location>
</feature>
<evidence type="ECO:0000313" key="3">
    <source>
        <dbReference type="Proteomes" id="UP001596113"/>
    </source>
</evidence>
<accession>A0ABW0I1V4</accession>
<comment type="caution">
    <text evidence="2">The sequence shown here is derived from an EMBL/GenBank/DDBJ whole genome shotgun (WGS) entry which is preliminary data.</text>
</comment>
<keyword evidence="1" id="KW-1133">Transmembrane helix</keyword>
<dbReference type="Proteomes" id="UP001596113">
    <property type="component" value="Unassembled WGS sequence"/>
</dbReference>
<keyword evidence="1" id="KW-0812">Transmembrane</keyword>
<sequence length="227" mass="25146">MSVADKPKIPSAIIIITVIFFFPIGFLLLILRFLLHSNVNHHRAKDYRLVGHSLLVLTLLLILLLVVTNYDKTSMSSLSTSVIVTAIIFGIPITAFYILGGSRASKMRTLYGRYRHLVTEQRIDSIARIAELTGESERNVRQDLSYLIAIGDLPASMYEGSAYLTILRPSPPFQDDRFAREQVAAAQEAATAPDQAITCEGCGATSRIVPGVRRQCQYCGKDLFIQA</sequence>
<evidence type="ECO:0000313" key="2">
    <source>
        <dbReference type="EMBL" id="MFC5406658.1"/>
    </source>
</evidence>
<organism evidence="2 3">
    <name type="scientific">Cohnella soli</name>
    <dbReference type="NCBI Taxonomy" id="425005"/>
    <lineage>
        <taxon>Bacteria</taxon>
        <taxon>Bacillati</taxon>
        <taxon>Bacillota</taxon>
        <taxon>Bacilli</taxon>
        <taxon>Bacillales</taxon>
        <taxon>Paenibacillaceae</taxon>
        <taxon>Cohnella</taxon>
    </lineage>
</organism>
<keyword evidence="3" id="KW-1185">Reference proteome</keyword>
<dbReference type="RefSeq" id="WP_378138752.1">
    <property type="nucleotide sequence ID" value="NZ_JBHSMI010000056.1"/>
</dbReference>
<dbReference type="EMBL" id="JBHSMI010000056">
    <property type="protein sequence ID" value="MFC5406658.1"/>
    <property type="molecule type" value="Genomic_DNA"/>
</dbReference>
<keyword evidence="1" id="KW-0472">Membrane</keyword>
<feature type="transmembrane region" description="Helical" evidence="1">
    <location>
        <begin position="78"/>
        <end position="99"/>
    </location>
</feature>